<name>A0A9D3MG23_ANGAN</name>
<accession>A0A9D3MG23</accession>
<dbReference type="Proteomes" id="UP001044222">
    <property type="component" value="Unassembled WGS sequence"/>
</dbReference>
<feature type="non-terminal residue" evidence="1">
    <location>
        <position position="101"/>
    </location>
</feature>
<proteinExistence type="predicted"/>
<evidence type="ECO:0000313" key="1">
    <source>
        <dbReference type="EMBL" id="KAG5846580.1"/>
    </source>
</evidence>
<keyword evidence="2" id="KW-1185">Reference proteome</keyword>
<organism evidence="1 2">
    <name type="scientific">Anguilla anguilla</name>
    <name type="common">European freshwater eel</name>
    <name type="synonym">Muraena anguilla</name>
    <dbReference type="NCBI Taxonomy" id="7936"/>
    <lineage>
        <taxon>Eukaryota</taxon>
        <taxon>Metazoa</taxon>
        <taxon>Chordata</taxon>
        <taxon>Craniata</taxon>
        <taxon>Vertebrata</taxon>
        <taxon>Euteleostomi</taxon>
        <taxon>Actinopterygii</taxon>
        <taxon>Neopterygii</taxon>
        <taxon>Teleostei</taxon>
        <taxon>Anguilliformes</taxon>
        <taxon>Anguillidae</taxon>
        <taxon>Anguilla</taxon>
    </lineage>
</organism>
<reference evidence="1" key="1">
    <citation type="submission" date="2021-01" db="EMBL/GenBank/DDBJ databases">
        <title>A chromosome-scale assembly of European eel, Anguilla anguilla.</title>
        <authorList>
            <person name="Henkel C."/>
            <person name="Jong-Raadsen S.A."/>
            <person name="Dufour S."/>
            <person name="Weltzien F.-A."/>
            <person name="Palstra A.P."/>
            <person name="Pelster B."/>
            <person name="Spaink H.P."/>
            <person name="Van Den Thillart G.E."/>
            <person name="Jansen H."/>
            <person name="Zahm M."/>
            <person name="Klopp C."/>
            <person name="Cedric C."/>
            <person name="Louis A."/>
            <person name="Berthelot C."/>
            <person name="Parey E."/>
            <person name="Roest Crollius H."/>
            <person name="Montfort J."/>
            <person name="Robinson-Rechavi M."/>
            <person name="Bucao C."/>
            <person name="Bouchez O."/>
            <person name="Gislard M."/>
            <person name="Lluch J."/>
            <person name="Milhes M."/>
            <person name="Lampietro C."/>
            <person name="Lopez Roques C."/>
            <person name="Donnadieu C."/>
            <person name="Braasch I."/>
            <person name="Desvignes T."/>
            <person name="Postlethwait J."/>
            <person name="Bobe J."/>
            <person name="Guiguen Y."/>
            <person name="Dirks R."/>
        </authorList>
    </citation>
    <scope>NUCLEOTIDE SEQUENCE</scope>
    <source>
        <strain evidence="1">Tag_6206</strain>
        <tissue evidence="1">Liver</tissue>
    </source>
</reference>
<evidence type="ECO:0000313" key="2">
    <source>
        <dbReference type="Proteomes" id="UP001044222"/>
    </source>
</evidence>
<protein>
    <submittedName>
        <fullName evidence="1">Uncharacterized protein</fullName>
    </submittedName>
</protein>
<comment type="caution">
    <text evidence="1">The sequence shown here is derived from an EMBL/GenBank/DDBJ whole genome shotgun (WGS) entry which is preliminary data.</text>
</comment>
<sequence>MAWLSLARPLISSIMSPAMTRHLAHACGGHQRAAHRGKSLPVDGTQGEVAACGRDTGEVAACRRDTGGRRCLRTGHRGALLPADGTQGGVDACGWDTGVSH</sequence>
<dbReference type="AlphaFoldDB" id="A0A9D3MG23"/>
<dbReference type="EMBL" id="JAFIRN010000006">
    <property type="protein sequence ID" value="KAG5846580.1"/>
    <property type="molecule type" value="Genomic_DNA"/>
</dbReference>
<gene>
    <name evidence="1" type="ORF">ANANG_G00116500</name>
</gene>